<dbReference type="Pfam" id="PF04884">
    <property type="entry name" value="UVB_sens_prot"/>
    <property type="match status" value="1"/>
</dbReference>
<comment type="similarity">
    <text evidence="1">Belongs to the RUS1 family.</text>
</comment>
<evidence type="ECO:0000313" key="5">
    <source>
        <dbReference type="Proteomes" id="UP000825935"/>
    </source>
</evidence>
<dbReference type="InterPro" id="IPR055412">
    <property type="entry name" value="UVB_sens_C"/>
</dbReference>
<keyword evidence="5" id="KW-1185">Reference proteome</keyword>
<dbReference type="InterPro" id="IPR054549">
    <property type="entry name" value="UVB_sens_RUS_dom"/>
</dbReference>
<evidence type="ECO:0000313" key="4">
    <source>
        <dbReference type="EMBL" id="KAH7430531.1"/>
    </source>
</evidence>
<evidence type="ECO:0000259" key="2">
    <source>
        <dbReference type="Pfam" id="PF04884"/>
    </source>
</evidence>
<feature type="domain" description="Protein root UVB sensitive/RUS" evidence="2">
    <location>
        <begin position="112"/>
        <end position="350"/>
    </location>
</feature>
<dbReference type="EMBL" id="CM035413">
    <property type="protein sequence ID" value="KAH7430531.1"/>
    <property type="molecule type" value="Genomic_DNA"/>
</dbReference>
<evidence type="ECO:0000256" key="1">
    <source>
        <dbReference type="ARBA" id="ARBA00007558"/>
    </source>
</evidence>
<accession>A0A8T2U305</accession>
<dbReference type="PANTHER" id="PTHR12770:SF27">
    <property type="entry name" value="PROTEIN ROOT UVB SENSITIVE 5"/>
    <property type="match status" value="1"/>
</dbReference>
<organism evidence="4 5">
    <name type="scientific">Ceratopteris richardii</name>
    <name type="common">Triangle waterfern</name>
    <dbReference type="NCBI Taxonomy" id="49495"/>
    <lineage>
        <taxon>Eukaryota</taxon>
        <taxon>Viridiplantae</taxon>
        <taxon>Streptophyta</taxon>
        <taxon>Embryophyta</taxon>
        <taxon>Tracheophyta</taxon>
        <taxon>Polypodiopsida</taxon>
        <taxon>Polypodiidae</taxon>
        <taxon>Polypodiales</taxon>
        <taxon>Pteridineae</taxon>
        <taxon>Pteridaceae</taxon>
        <taxon>Parkerioideae</taxon>
        <taxon>Ceratopteris</taxon>
    </lineage>
</organism>
<dbReference type="InterPro" id="IPR006968">
    <property type="entry name" value="RUS_fam"/>
</dbReference>
<comment type="caution">
    <text evidence="4">The sequence shown here is derived from an EMBL/GenBank/DDBJ whole genome shotgun (WGS) entry which is preliminary data.</text>
</comment>
<gene>
    <name evidence="4" type="ORF">KP509_08G002900</name>
</gene>
<dbReference type="PANTHER" id="PTHR12770">
    <property type="entry name" value="RUS1 FAMILY PROTEIN C16ORF58"/>
    <property type="match status" value="1"/>
</dbReference>
<dbReference type="AlphaFoldDB" id="A0A8T2U305"/>
<proteinExistence type="inferred from homology"/>
<feature type="domain" description="Root UVB sensitive protein C-terminal" evidence="3">
    <location>
        <begin position="360"/>
        <end position="505"/>
    </location>
</feature>
<dbReference type="OrthoDB" id="364779at2759"/>
<evidence type="ECO:0008006" key="6">
    <source>
        <dbReference type="Google" id="ProtNLM"/>
    </source>
</evidence>
<dbReference type="Pfam" id="PF24160">
    <property type="entry name" value="UVB_sens_C"/>
    <property type="match status" value="1"/>
</dbReference>
<dbReference type="OMA" id="WMSMRLL"/>
<dbReference type="Proteomes" id="UP000825935">
    <property type="component" value="Chromosome 8"/>
</dbReference>
<sequence>MDLHGSANFVHHSIHSFRNLSSSSAVWSLAPLPRRGAHLACSNEESTSQTANSESNLQLDPSFMVLQEQTGDGVIRKYKVDKYQQLGIDEISTEDPPSIRSSSWESGRLSLSNNIVQLLRDFILPTDFPQSVSSDYLQYMLLQFPTNVTGWICSTLVTSSLLKAVGFEAWAGSTVAATAAIKWVSKDGLGAFGRFFIGGRFGRVFDDDPKQWRMYAEIVGSFGGVFELITPVKPEFFLPLAALGRFTKAIAKGLKDPSFRVIQTHFAVAENMGEVSAKEEVWEVSAELLGIAIGVSLLSSPSVSTSYPTLVVIWSIIRGFHLWLRYQSLSSLVFSTINFKRAFILAESHVLNRPTPGILSCNMRENILLPWQFTKPYFHLGCSLKDAMNDSISMLEVKEIFDLFSDEQHVLLLSDNSSHKVDMHFIFKKGASNFTVLRCIWQAEWIMNSITSMSSSSISFASTITTPKWTAQRRKSLLDYSLLELRNRFDDFLLELEQEGWNTSSLVVKVPKSAPFLSLSISSEKV</sequence>
<evidence type="ECO:0000259" key="3">
    <source>
        <dbReference type="Pfam" id="PF24160"/>
    </source>
</evidence>
<reference evidence="4" key="1">
    <citation type="submission" date="2021-08" db="EMBL/GenBank/DDBJ databases">
        <title>WGS assembly of Ceratopteris richardii.</title>
        <authorList>
            <person name="Marchant D.B."/>
            <person name="Chen G."/>
            <person name="Jenkins J."/>
            <person name="Shu S."/>
            <person name="Leebens-Mack J."/>
            <person name="Grimwood J."/>
            <person name="Schmutz J."/>
            <person name="Soltis P."/>
            <person name="Soltis D."/>
            <person name="Chen Z.-H."/>
        </authorList>
    </citation>
    <scope>NUCLEOTIDE SEQUENCE</scope>
    <source>
        <strain evidence="4">Whitten #5841</strain>
        <tissue evidence="4">Leaf</tissue>
    </source>
</reference>
<name>A0A8T2U305_CERRI</name>
<protein>
    <recommendedName>
        <fullName evidence="6">Protein root UVB sensitive 5</fullName>
    </recommendedName>
</protein>